<evidence type="ECO:0000313" key="3">
    <source>
        <dbReference type="Proteomes" id="UP001500839"/>
    </source>
</evidence>
<sequence length="72" mass="7343">MGHCVAAAAVPLNASAAKAADTTVAAPASSIRRAVFCAMIVQFLGVSTNNVTDSLLFRISAVIFNELADGHP</sequence>
<gene>
    <name evidence="2" type="ORF">GCM10023353_01880</name>
</gene>
<feature type="chain" id="PRO_5045314845" evidence="1">
    <location>
        <begin position="20"/>
        <end position="72"/>
    </location>
</feature>
<dbReference type="Proteomes" id="UP001500839">
    <property type="component" value="Unassembled WGS sequence"/>
</dbReference>
<feature type="signal peptide" evidence="1">
    <location>
        <begin position="1"/>
        <end position="19"/>
    </location>
</feature>
<comment type="caution">
    <text evidence="2">The sequence shown here is derived from an EMBL/GenBank/DDBJ whole genome shotgun (WGS) entry which is preliminary data.</text>
</comment>
<accession>A0ABP9C5Q3</accession>
<keyword evidence="1" id="KW-0732">Signal</keyword>
<evidence type="ECO:0000256" key="1">
    <source>
        <dbReference type="SAM" id="SignalP"/>
    </source>
</evidence>
<name>A0ABP9C5Q3_9ACTN</name>
<dbReference type="EMBL" id="BAABKQ010000001">
    <property type="protein sequence ID" value="GAA4803295.1"/>
    <property type="molecule type" value="Genomic_DNA"/>
</dbReference>
<evidence type="ECO:0000313" key="2">
    <source>
        <dbReference type="EMBL" id="GAA4803295.1"/>
    </source>
</evidence>
<organism evidence="2 3">
    <name type="scientific">Tomitella cavernea</name>
    <dbReference type="NCBI Taxonomy" id="1387982"/>
    <lineage>
        <taxon>Bacteria</taxon>
        <taxon>Bacillati</taxon>
        <taxon>Actinomycetota</taxon>
        <taxon>Actinomycetes</taxon>
        <taxon>Mycobacteriales</taxon>
        <taxon>Tomitella</taxon>
    </lineage>
</organism>
<keyword evidence="3" id="KW-1185">Reference proteome</keyword>
<reference evidence="3" key="1">
    <citation type="journal article" date="2019" name="Int. J. Syst. Evol. Microbiol.">
        <title>The Global Catalogue of Microorganisms (GCM) 10K type strain sequencing project: providing services to taxonomists for standard genome sequencing and annotation.</title>
        <authorList>
            <consortium name="The Broad Institute Genomics Platform"/>
            <consortium name="The Broad Institute Genome Sequencing Center for Infectious Disease"/>
            <person name="Wu L."/>
            <person name="Ma J."/>
        </authorList>
    </citation>
    <scope>NUCLEOTIDE SEQUENCE [LARGE SCALE GENOMIC DNA]</scope>
    <source>
        <strain evidence="3">JCM 18542</strain>
    </source>
</reference>
<proteinExistence type="predicted"/>
<protein>
    <submittedName>
        <fullName evidence="2">Uncharacterized protein</fullName>
    </submittedName>
</protein>